<dbReference type="InterPro" id="IPR011059">
    <property type="entry name" value="Metal-dep_hydrolase_composite"/>
</dbReference>
<evidence type="ECO:0000256" key="1">
    <source>
        <dbReference type="ARBA" id="ARBA00010716"/>
    </source>
</evidence>
<comment type="pathway">
    <text evidence="8">Amino-sugar metabolism; N-acetylneuraminate degradation; D-fructose 6-phosphate from N-acetylneuraminate: step 4/5.</text>
</comment>
<evidence type="ECO:0000256" key="6">
    <source>
        <dbReference type="ARBA" id="ARBA00023277"/>
    </source>
</evidence>
<dbReference type="Gene3D" id="3.20.20.140">
    <property type="entry name" value="Metal-dependent hydrolases"/>
    <property type="match status" value="1"/>
</dbReference>
<evidence type="ECO:0000256" key="10">
    <source>
        <dbReference type="PIRSR" id="PIRSR038994-1"/>
    </source>
</evidence>
<evidence type="ECO:0000256" key="11">
    <source>
        <dbReference type="PIRSR" id="PIRSR038994-3"/>
    </source>
</evidence>
<comment type="caution">
    <text evidence="13">The sequence shown here is derived from an EMBL/GenBank/DDBJ whole genome shotgun (WGS) entry which is preliminary data.</text>
</comment>
<feature type="binding site" evidence="11">
    <location>
        <position position="200"/>
    </location>
    <ligand>
        <name>Zn(2+)</name>
        <dbReference type="ChEBI" id="CHEBI:29105"/>
    </ligand>
</feature>
<dbReference type="EC" id="3.5.1.25" evidence="2"/>
<dbReference type="Pfam" id="PF01979">
    <property type="entry name" value="Amidohydro_1"/>
    <property type="match status" value="1"/>
</dbReference>
<name>A0A1Y2T654_SYMTR</name>
<evidence type="ECO:0000256" key="8">
    <source>
        <dbReference type="ARBA" id="ARBA00060590"/>
    </source>
</evidence>
<sequence>MGRPIALTGGRVLTPGRELVPATLLIEGTEVAGLAAPGEALPPYAETIDVSGCLVAPGFIDTHVHGGMGCNFMLGTPEALAVISARLVQGGTTACLATTTSAPARDIAAALDNIARASRAPRPGQVEILGAHLEGPFINPEKAGSQARQHLRPPEPAAVQALWEAAGGALRVVTIAPELPGAGEAIRYLAGMGVQVSLGHSAATYEEAREALGWGVRRATHLYNAMPALQHRRPGAAAALLEDPRVFVELTVDGHHVHPAMVALTYRLVGPERLVLVTDGVDVAGLEDGTYTRWEGTPVRLQGGECRTESGSLAGSTLRLDQAVRNMVRFAGVPVAEALRMASETPARALGIDRKGRLAPGKDADVVVLSEDLEAILTIARGHVVYDGRPGGRAETIG</sequence>
<comment type="similarity">
    <text evidence="1 9">Belongs to the metallo-dependent hydrolases superfamily. NagA family.</text>
</comment>
<evidence type="ECO:0000256" key="4">
    <source>
        <dbReference type="ARBA" id="ARBA00022723"/>
    </source>
</evidence>
<dbReference type="SUPFAM" id="SSF51556">
    <property type="entry name" value="Metallo-dependent hydrolases"/>
    <property type="match status" value="1"/>
</dbReference>
<feature type="domain" description="Amidohydrolase-related" evidence="12">
    <location>
        <begin position="55"/>
        <end position="384"/>
    </location>
</feature>
<dbReference type="GO" id="GO:0006046">
    <property type="term" value="P:N-acetylglucosamine catabolic process"/>
    <property type="evidence" value="ECO:0007669"/>
    <property type="project" value="TreeGrafter"/>
</dbReference>
<dbReference type="InterPro" id="IPR003764">
    <property type="entry name" value="GlcNAc_6-P_deAcase"/>
</dbReference>
<evidence type="ECO:0000256" key="9">
    <source>
        <dbReference type="PIRNR" id="PIRNR038994"/>
    </source>
</evidence>
<dbReference type="InterPro" id="IPR006680">
    <property type="entry name" value="Amidohydro-rel"/>
</dbReference>
<keyword evidence="5 9" id="KW-0378">Hydrolase</keyword>
<evidence type="ECO:0000256" key="5">
    <source>
        <dbReference type="ARBA" id="ARBA00022801"/>
    </source>
</evidence>
<comment type="cofactor">
    <cofactor evidence="11">
        <name>a divalent metal cation</name>
        <dbReference type="ChEBI" id="CHEBI:60240"/>
    </cofactor>
    <text evidence="11">Binds 1 divalent metal cation per subunit.</text>
</comment>
<feature type="active site" description="Proton donor/acceptor" evidence="10">
    <location>
        <position position="279"/>
    </location>
</feature>
<evidence type="ECO:0000256" key="7">
    <source>
        <dbReference type="ARBA" id="ARBA00047647"/>
    </source>
</evidence>
<dbReference type="NCBIfam" id="TIGR00221">
    <property type="entry name" value="nagA"/>
    <property type="match status" value="1"/>
</dbReference>
<dbReference type="AlphaFoldDB" id="A0A1Y2T654"/>
<dbReference type="GO" id="GO:0008448">
    <property type="term" value="F:N-acetylglucosamine-6-phosphate deacetylase activity"/>
    <property type="evidence" value="ECO:0007669"/>
    <property type="project" value="UniProtKB-EC"/>
</dbReference>
<dbReference type="PIRSF" id="PIRSF038994">
    <property type="entry name" value="NagA"/>
    <property type="match status" value="1"/>
</dbReference>
<dbReference type="Proteomes" id="UP000194267">
    <property type="component" value="Unassembled WGS sequence"/>
</dbReference>
<dbReference type="InterPro" id="IPR032466">
    <property type="entry name" value="Metal_Hydrolase"/>
</dbReference>
<dbReference type="EMBL" id="LWLV01000147">
    <property type="protein sequence ID" value="OTA41931.1"/>
    <property type="molecule type" value="Genomic_DNA"/>
</dbReference>
<evidence type="ECO:0000256" key="2">
    <source>
        <dbReference type="ARBA" id="ARBA00011899"/>
    </source>
</evidence>
<dbReference type="PANTHER" id="PTHR11113:SF14">
    <property type="entry name" value="N-ACETYLGLUCOSAMINE-6-PHOSPHATE DEACETYLASE"/>
    <property type="match status" value="1"/>
</dbReference>
<comment type="catalytic activity">
    <reaction evidence="7">
        <text>N-acetyl-D-glucosamine 6-phosphate + H2O = D-glucosamine 6-phosphate + acetate</text>
        <dbReference type="Rhea" id="RHEA:22936"/>
        <dbReference type="ChEBI" id="CHEBI:15377"/>
        <dbReference type="ChEBI" id="CHEBI:30089"/>
        <dbReference type="ChEBI" id="CHEBI:57513"/>
        <dbReference type="ChEBI" id="CHEBI:58725"/>
        <dbReference type="EC" id="3.5.1.25"/>
    </reaction>
</comment>
<protein>
    <recommendedName>
        <fullName evidence="3">N-acetylglucosamine-6-phosphate deacetylase</fullName>
        <ecNumber evidence="2">3.5.1.25</ecNumber>
    </recommendedName>
</protein>
<evidence type="ECO:0000256" key="3">
    <source>
        <dbReference type="ARBA" id="ARBA00018029"/>
    </source>
</evidence>
<dbReference type="Gene3D" id="2.30.40.10">
    <property type="entry name" value="Urease, subunit C, domain 1"/>
    <property type="match status" value="1"/>
</dbReference>
<evidence type="ECO:0000313" key="14">
    <source>
        <dbReference type="Proteomes" id="UP000194267"/>
    </source>
</evidence>
<evidence type="ECO:0000313" key="13">
    <source>
        <dbReference type="EMBL" id="OTA41931.1"/>
    </source>
</evidence>
<reference evidence="14" key="1">
    <citation type="submission" date="2016-04" db="EMBL/GenBank/DDBJ databases">
        <authorList>
            <person name="Antunes L.P."/>
            <person name="Martins L.F."/>
            <person name="Pereira R.V."/>
            <person name="Thomas A.M."/>
            <person name="Barbosa D."/>
            <person name="Nascimento L."/>
            <person name="Silva G.M."/>
            <person name="Condomitti G.W."/>
            <person name="Digiampietri L.A."/>
            <person name="Lombardi K.C."/>
            <person name="Ramos P.L."/>
            <person name="Quaggio R.B."/>
            <person name="Oliveira J.C."/>
            <person name="Pascon R.C."/>
            <person name="Cruz J.B."/>
            <person name="Silva A.M."/>
            <person name="Setubal J.C."/>
        </authorList>
    </citation>
    <scope>NUCLEOTIDE SEQUENCE [LARGE SCALE GENOMIC DNA]</scope>
</reference>
<proteinExistence type="inferred from homology"/>
<gene>
    <name evidence="13" type="ORF">A6D92_02745</name>
</gene>
<keyword evidence="6 9" id="KW-0119">Carbohydrate metabolism</keyword>
<dbReference type="SUPFAM" id="SSF51338">
    <property type="entry name" value="Composite domain of metallo-dependent hydrolases"/>
    <property type="match status" value="1"/>
</dbReference>
<organism evidence="13 14">
    <name type="scientific">Symbiobacterium thermophilum</name>
    <dbReference type="NCBI Taxonomy" id="2734"/>
    <lineage>
        <taxon>Bacteria</taxon>
        <taxon>Bacillati</taxon>
        <taxon>Bacillota</taxon>
        <taxon>Clostridia</taxon>
        <taxon>Eubacteriales</taxon>
        <taxon>Symbiobacteriaceae</taxon>
        <taxon>Symbiobacterium</taxon>
    </lineage>
</organism>
<dbReference type="GO" id="GO:0046872">
    <property type="term" value="F:metal ion binding"/>
    <property type="evidence" value="ECO:0007669"/>
    <property type="project" value="UniProtKB-KW"/>
</dbReference>
<dbReference type="CDD" id="cd00854">
    <property type="entry name" value="NagA"/>
    <property type="match status" value="1"/>
</dbReference>
<evidence type="ECO:0000259" key="12">
    <source>
        <dbReference type="Pfam" id="PF01979"/>
    </source>
</evidence>
<accession>A0A1Y2T654</accession>
<feature type="binding site" evidence="11">
    <location>
        <position position="221"/>
    </location>
    <ligand>
        <name>Zn(2+)</name>
        <dbReference type="ChEBI" id="CHEBI:29105"/>
    </ligand>
</feature>
<keyword evidence="4 11" id="KW-0479">Metal-binding</keyword>
<feature type="binding site" evidence="11">
    <location>
        <position position="134"/>
    </location>
    <ligand>
        <name>Zn(2+)</name>
        <dbReference type="ChEBI" id="CHEBI:29105"/>
    </ligand>
</feature>
<dbReference type="FunFam" id="3.20.20.140:FF:000004">
    <property type="entry name" value="N-acetylglucosamine-6-phosphate deacetylase"/>
    <property type="match status" value="1"/>
</dbReference>
<dbReference type="PANTHER" id="PTHR11113">
    <property type="entry name" value="N-ACETYLGLUCOSAMINE-6-PHOSPHATE DEACETYLASE"/>
    <property type="match status" value="1"/>
</dbReference>